<dbReference type="Pfam" id="PF21373">
    <property type="entry name" value="ZNHIT3_C"/>
    <property type="match status" value="1"/>
</dbReference>
<proteinExistence type="predicted"/>
<evidence type="ECO:0000259" key="13">
    <source>
        <dbReference type="PROSITE" id="PS51083"/>
    </source>
</evidence>
<dbReference type="OrthoDB" id="18412at2759"/>
<dbReference type="PROSITE" id="PS51083">
    <property type="entry name" value="ZF_HIT"/>
    <property type="match status" value="1"/>
</dbReference>
<feature type="domain" description="HIT-type" evidence="13">
    <location>
        <begin position="47"/>
        <end position="79"/>
    </location>
</feature>
<dbReference type="PANTHER" id="PTHR13483">
    <property type="entry name" value="BOX C_D SNORNA PROTEIN 1-RELATED"/>
    <property type="match status" value="1"/>
</dbReference>
<dbReference type="GO" id="GO:0005737">
    <property type="term" value="C:cytoplasm"/>
    <property type="evidence" value="ECO:0007669"/>
    <property type="project" value="UniProtKB-SubCell"/>
</dbReference>
<evidence type="ECO:0000313" key="16">
    <source>
        <dbReference type="WBParaSite" id="EgrG_000728700"/>
    </source>
</evidence>
<keyword evidence="12" id="KW-0472">Membrane</keyword>
<keyword evidence="4" id="KW-0963">Cytoplasm</keyword>
<dbReference type="GO" id="GO:0070761">
    <property type="term" value="C:pre-snoRNP complex"/>
    <property type="evidence" value="ECO:0007669"/>
    <property type="project" value="TreeGrafter"/>
</dbReference>
<dbReference type="SUPFAM" id="SSF144232">
    <property type="entry name" value="HIT/MYND zinc finger-like"/>
    <property type="match status" value="1"/>
</dbReference>
<keyword evidence="12" id="KW-1133">Transmembrane helix</keyword>
<accession>A0A068WWJ1</accession>
<dbReference type="Proteomes" id="UP000492820">
    <property type="component" value="Unassembled WGS sequence"/>
</dbReference>
<evidence type="ECO:0000313" key="14">
    <source>
        <dbReference type="EMBL" id="CDS24211.1"/>
    </source>
</evidence>
<evidence type="ECO:0000256" key="8">
    <source>
        <dbReference type="ARBA" id="ARBA00022833"/>
    </source>
</evidence>
<dbReference type="Gene3D" id="3.30.60.190">
    <property type="match status" value="1"/>
</dbReference>
<dbReference type="CDD" id="cd23024">
    <property type="entry name" value="zf-HIT_ZNHIT2-3"/>
    <property type="match status" value="1"/>
</dbReference>
<reference evidence="16" key="3">
    <citation type="submission" date="2020-10" db="UniProtKB">
        <authorList>
            <consortium name="WormBaseParasite"/>
        </authorList>
    </citation>
    <scope>IDENTIFICATION</scope>
</reference>
<evidence type="ECO:0000256" key="9">
    <source>
        <dbReference type="ARBA" id="ARBA00023242"/>
    </source>
</evidence>
<feature type="transmembrane region" description="Helical" evidence="12">
    <location>
        <begin position="6"/>
        <end position="30"/>
    </location>
</feature>
<dbReference type="PANTHER" id="PTHR13483:SF11">
    <property type="entry name" value="ZINC FINGER HIT DOMAIN-CONTAINING PROTEIN 3"/>
    <property type="match status" value="1"/>
</dbReference>
<keyword evidence="9" id="KW-0539">Nucleus</keyword>
<evidence type="ECO:0000256" key="1">
    <source>
        <dbReference type="ARBA" id="ARBA00004123"/>
    </source>
</evidence>
<dbReference type="GO" id="GO:0005634">
    <property type="term" value="C:nucleus"/>
    <property type="evidence" value="ECO:0007669"/>
    <property type="project" value="UniProtKB-SubCell"/>
</dbReference>
<evidence type="ECO:0000256" key="11">
    <source>
        <dbReference type="PROSITE-ProRule" id="PRU00453"/>
    </source>
</evidence>
<keyword evidence="8" id="KW-0862">Zinc</keyword>
<evidence type="ECO:0000256" key="7">
    <source>
        <dbReference type="ARBA" id="ARBA00022771"/>
    </source>
</evidence>
<dbReference type="InterPro" id="IPR007529">
    <property type="entry name" value="Znf_HIT"/>
</dbReference>
<protein>
    <recommendedName>
        <fullName evidence="3">Zinc finger HIT domain-containing protein 3</fullName>
    </recommendedName>
</protein>
<evidence type="ECO:0000313" key="15">
    <source>
        <dbReference type="Proteomes" id="UP000492820"/>
    </source>
</evidence>
<keyword evidence="6" id="KW-0479">Metal-binding</keyword>
<dbReference type="GO" id="GO:0000492">
    <property type="term" value="P:box C/D snoRNP assembly"/>
    <property type="evidence" value="ECO:0007669"/>
    <property type="project" value="TreeGrafter"/>
</dbReference>
<comment type="subunit">
    <text evidence="10">Thyroid receptor interacting proteins (TRIPs) specifically interact with the ligand binding domain of the thyroid receptor (TR). Requires the presence of thyroid hormone for its interaction. Interacts with NUFIP1. Interacts (via HIT-type zinc finger) with the RUVBL1/RUVBL2 complex in the presence of ADP.</text>
</comment>
<evidence type="ECO:0000256" key="4">
    <source>
        <dbReference type="ARBA" id="ARBA00022490"/>
    </source>
</evidence>
<dbReference type="InterPro" id="IPR051639">
    <property type="entry name" value="BCD1"/>
</dbReference>
<keyword evidence="5" id="KW-0597">Phosphoprotein</keyword>
<comment type="subcellular location">
    <subcellularLocation>
        <location evidence="2">Cytoplasm</location>
    </subcellularLocation>
    <subcellularLocation>
        <location evidence="1">Nucleus</location>
    </subcellularLocation>
</comment>
<evidence type="ECO:0000256" key="10">
    <source>
        <dbReference type="ARBA" id="ARBA00046946"/>
    </source>
</evidence>
<sequence length="177" mass="20053">MAAPYLYWSWSALFELAASAVSSVPALIVARKPYASAMNDLSGNKSCEVCKSAAWKYKCPSCLLKNCSLNCYKAHKSVCVQPHGEKTEEQLETEIPLVPLDLGDDCSDYIPTRLLEKLRTSERLKELLSNRHLRDYLVNLDNSRHPAKSIEKAMKEPLFVEFADECLRLINQEEARE</sequence>
<dbReference type="GO" id="GO:0048254">
    <property type="term" value="P:snoRNA localization"/>
    <property type="evidence" value="ECO:0007669"/>
    <property type="project" value="TreeGrafter"/>
</dbReference>
<reference evidence="14 15" key="1">
    <citation type="journal article" date="2013" name="Nature">
        <title>The genomes of four tapeworm species reveal adaptations to parasitism.</title>
        <authorList>
            <person name="Tsai I.J."/>
            <person name="Zarowiecki M."/>
            <person name="Holroyd N."/>
            <person name="Garciarrubio A."/>
            <person name="Sanchez-Flores A."/>
            <person name="Brooks K.L."/>
            <person name="Tracey A."/>
            <person name="Bobes R.J."/>
            <person name="Fragoso G."/>
            <person name="Sciutto E."/>
            <person name="Aslett M."/>
            <person name="Beasley H."/>
            <person name="Bennett H.M."/>
            <person name="Cai J."/>
            <person name="Camicia F."/>
            <person name="Clark R."/>
            <person name="Cucher M."/>
            <person name="De Silva N."/>
            <person name="Day T.A."/>
            <person name="Deplazes P."/>
            <person name="Estrada K."/>
            <person name="Fernandez C."/>
            <person name="Holland P.W."/>
            <person name="Hou J."/>
            <person name="Hu S."/>
            <person name="Huckvale T."/>
            <person name="Hung S.S."/>
            <person name="Kamenetzky L."/>
            <person name="Keane J.A."/>
            <person name="Kiss F."/>
            <person name="Koziol U."/>
            <person name="Lambert O."/>
            <person name="Liu K."/>
            <person name="Luo X."/>
            <person name="Luo Y."/>
            <person name="Macchiaroli N."/>
            <person name="Nichol S."/>
            <person name="Paps J."/>
            <person name="Parkinson J."/>
            <person name="Pouchkina-Stantcheva N."/>
            <person name="Riddiford N."/>
            <person name="Rosenzvit M."/>
            <person name="Salinas G."/>
            <person name="Wasmuth J.D."/>
            <person name="Zamanian M."/>
            <person name="Zheng Y."/>
            <person name="Cai X."/>
            <person name="Soberon X."/>
            <person name="Olson P.D."/>
            <person name="Laclette J.P."/>
            <person name="Brehm K."/>
            <person name="Berriman M."/>
            <person name="Garciarrubio A."/>
            <person name="Bobes R.J."/>
            <person name="Fragoso G."/>
            <person name="Sanchez-Flores A."/>
            <person name="Estrada K."/>
            <person name="Cevallos M.A."/>
            <person name="Morett E."/>
            <person name="Gonzalez V."/>
            <person name="Portillo T."/>
            <person name="Ochoa-Leyva A."/>
            <person name="Jose M.V."/>
            <person name="Sciutto E."/>
            <person name="Landa A."/>
            <person name="Jimenez L."/>
            <person name="Valdes V."/>
            <person name="Carrero J.C."/>
            <person name="Larralde C."/>
            <person name="Morales-Montor J."/>
            <person name="Limon-Lason J."/>
            <person name="Soberon X."/>
            <person name="Laclette J.P."/>
        </authorList>
    </citation>
    <scope>NUCLEOTIDE SEQUENCE [LARGE SCALE GENOMIC DNA]</scope>
</reference>
<dbReference type="AlphaFoldDB" id="A0A068WWJ1"/>
<name>A0A068WWJ1_ECHGR</name>
<dbReference type="GO" id="GO:0000463">
    <property type="term" value="P:maturation of LSU-rRNA from tricistronic rRNA transcript (SSU-rRNA, 5.8S rRNA, LSU-rRNA)"/>
    <property type="evidence" value="ECO:0007669"/>
    <property type="project" value="TreeGrafter"/>
</dbReference>
<dbReference type="Pfam" id="PF04438">
    <property type="entry name" value="zf-HIT"/>
    <property type="match status" value="1"/>
</dbReference>
<evidence type="ECO:0000256" key="2">
    <source>
        <dbReference type="ARBA" id="ARBA00004496"/>
    </source>
</evidence>
<organism evidence="14">
    <name type="scientific">Echinococcus granulosus</name>
    <name type="common">Hydatid tapeworm</name>
    <dbReference type="NCBI Taxonomy" id="6210"/>
    <lineage>
        <taxon>Eukaryota</taxon>
        <taxon>Metazoa</taxon>
        <taxon>Spiralia</taxon>
        <taxon>Lophotrochozoa</taxon>
        <taxon>Platyhelminthes</taxon>
        <taxon>Cestoda</taxon>
        <taxon>Eucestoda</taxon>
        <taxon>Cyclophyllidea</taxon>
        <taxon>Taeniidae</taxon>
        <taxon>Echinococcus</taxon>
        <taxon>Echinococcus granulosus group</taxon>
    </lineage>
</organism>
<keyword evidence="7 11" id="KW-0863">Zinc-finger</keyword>
<dbReference type="WBParaSite" id="EgrG_000728700">
    <property type="protein sequence ID" value="EgrG_000728700"/>
    <property type="gene ID" value="EgrG_000728700"/>
</dbReference>
<evidence type="ECO:0000256" key="12">
    <source>
        <dbReference type="SAM" id="Phobius"/>
    </source>
</evidence>
<dbReference type="InterPro" id="IPR048371">
    <property type="entry name" value="ZNHIT3_C"/>
</dbReference>
<evidence type="ECO:0000256" key="5">
    <source>
        <dbReference type="ARBA" id="ARBA00022553"/>
    </source>
</evidence>
<keyword evidence="12" id="KW-0812">Transmembrane</keyword>
<evidence type="ECO:0000256" key="6">
    <source>
        <dbReference type="ARBA" id="ARBA00022723"/>
    </source>
</evidence>
<dbReference type="EMBL" id="LK028599">
    <property type="protein sequence ID" value="CDS24211.1"/>
    <property type="molecule type" value="Genomic_DNA"/>
</dbReference>
<dbReference type="GO" id="GO:0008270">
    <property type="term" value="F:zinc ion binding"/>
    <property type="evidence" value="ECO:0007669"/>
    <property type="project" value="UniProtKB-UniRule"/>
</dbReference>
<evidence type="ECO:0000256" key="3">
    <source>
        <dbReference type="ARBA" id="ARBA00021568"/>
    </source>
</evidence>
<reference evidence="14" key="2">
    <citation type="submission" date="2014-06" db="EMBL/GenBank/DDBJ databases">
        <authorList>
            <person name="Aslett M."/>
        </authorList>
    </citation>
    <scope>NUCLEOTIDE SEQUENCE</scope>
</reference>
<gene>
    <name evidence="16" type="primary">EGR_09347</name>
    <name evidence="14" type="ORF">EgrG_000728700</name>
</gene>